<protein>
    <submittedName>
        <fullName evidence="2">Uncharacterized protein</fullName>
    </submittedName>
</protein>
<dbReference type="AlphaFoldDB" id="A0AAD5UZS5"/>
<reference evidence="2" key="1">
    <citation type="submission" date="2022-07" db="EMBL/GenBank/DDBJ databases">
        <title>Genome Sequence of Physisporinus lineatus.</title>
        <authorList>
            <person name="Buettner E."/>
        </authorList>
    </citation>
    <scope>NUCLEOTIDE SEQUENCE</scope>
    <source>
        <strain evidence="2">VT162</strain>
    </source>
</reference>
<feature type="transmembrane region" description="Helical" evidence="1">
    <location>
        <begin position="64"/>
        <end position="84"/>
    </location>
</feature>
<evidence type="ECO:0000313" key="3">
    <source>
        <dbReference type="Proteomes" id="UP001212997"/>
    </source>
</evidence>
<organism evidence="2 3">
    <name type="scientific">Meripilus lineatus</name>
    <dbReference type="NCBI Taxonomy" id="2056292"/>
    <lineage>
        <taxon>Eukaryota</taxon>
        <taxon>Fungi</taxon>
        <taxon>Dikarya</taxon>
        <taxon>Basidiomycota</taxon>
        <taxon>Agaricomycotina</taxon>
        <taxon>Agaricomycetes</taxon>
        <taxon>Polyporales</taxon>
        <taxon>Meripilaceae</taxon>
        <taxon>Meripilus</taxon>
    </lineage>
</organism>
<feature type="transmembrane region" description="Helical" evidence="1">
    <location>
        <begin position="35"/>
        <end position="57"/>
    </location>
</feature>
<dbReference type="EMBL" id="JANAWD010000276">
    <property type="protein sequence ID" value="KAJ3482370.1"/>
    <property type="molecule type" value="Genomic_DNA"/>
</dbReference>
<feature type="transmembrane region" description="Helical" evidence="1">
    <location>
        <begin position="90"/>
        <end position="108"/>
    </location>
</feature>
<dbReference type="Proteomes" id="UP001212997">
    <property type="component" value="Unassembled WGS sequence"/>
</dbReference>
<keyword evidence="1" id="KW-0472">Membrane</keyword>
<gene>
    <name evidence="2" type="ORF">NLI96_g7022</name>
</gene>
<sequence>MITSRGVYNPSNVLYMYSGRLVDMRPIGSCEVQTILVNIFLSIALFAFAAVNILRVWAIWGRSWIPVVLVSPFALLCLCLNIYLAARVSVVVLTDILVLALTWIKTYSVRKAAIEAGIPVTLLGLIMRDGTIYFGALTILFPFALPSNGESIVDFSYAFTSILFTRFILNLRRMNTEDMTGTGASRPQGSSVRFASNIIGNIGAPLDHSSSVLDNEDNEDHIHQANGSLQQDIDNPLAVGILSHDLVAESSRRNESSAVEAETQV</sequence>
<accession>A0AAD5UZS5</accession>
<name>A0AAD5UZS5_9APHY</name>
<proteinExistence type="predicted"/>
<keyword evidence="1" id="KW-1133">Transmembrane helix</keyword>
<keyword evidence="1" id="KW-0812">Transmembrane</keyword>
<feature type="transmembrane region" description="Helical" evidence="1">
    <location>
        <begin position="151"/>
        <end position="169"/>
    </location>
</feature>
<feature type="transmembrane region" description="Helical" evidence="1">
    <location>
        <begin position="120"/>
        <end position="145"/>
    </location>
</feature>
<comment type="caution">
    <text evidence="2">The sequence shown here is derived from an EMBL/GenBank/DDBJ whole genome shotgun (WGS) entry which is preliminary data.</text>
</comment>
<keyword evidence="3" id="KW-1185">Reference proteome</keyword>
<evidence type="ECO:0000256" key="1">
    <source>
        <dbReference type="SAM" id="Phobius"/>
    </source>
</evidence>
<evidence type="ECO:0000313" key="2">
    <source>
        <dbReference type="EMBL" id="KAJ3482370.1"/>
    </source>
</evidence>